<feature type="compositionally biased region" description="Basic and acidic residues" evidence="1">
    <location>
        <begin position="452"/>
        <end position="461"/>
    </location>
</feature>
<reference evidence="3" key="1">
    <citation type="journal article" date="2014" name="Int. J. Syst. Evol. Microbiol.">
        <title>Complete genome sequence of Corynebacterium casei LMG S-19264T (=DSM 44701T), isolated from a smear-ripened cheese.</title>
        <authorList>
            <consortium name="US DOE Joint Genome Institute (JGI-PGF)"/>
            <person name="Walter F."/>
            <person name="Albersmeier A."/>
            <person name="Kalinowski J."/>
            <person name="Ruckert C."/>
        </authorList>
    </citation>
    <scope>NUCLEOTIDE SEQUENCE</scope>
    <source>
        <strain evidence="3">CCM 7217</strain>
    </source>
</reference>
<sequence>MRQSRRSRFGDLIRAAGPSDGRRFLADLWTARGWETTVERRLVVARRGDRTERLAVVSRSRFSLSPSIPAEATVVVALGDPARTRRAAPDDARVLSVDDLYELVRYGLPGGRGDDLVADHFGVRLADLPGDGGVGSRGADGVGGAVVAPLSRSLASLPVAPLVFVALLLAAVVVTAGPAGVPGFGPALGGQQSPALTPTATTTTEPTPTPEPLSVAPGVTTAGVENATRLAAAHRRAASNRSYRWTLGYRESIAGDETGREVEVVLVEAPNVYVSEVERTGRLRAFPRPTASEDAYADGTTRYARRPAEPDGVAARVLDSDVRDGPGRQASRAARYVDWYLSTDETTVTRIERATTAAAEAGPGRARYRIEGRGTDFPRSRGYQVEAVVEEDGFVRSMRVTYETRDGLGVEVWFAYDAVGETTVTRPAWLDRADGSTGGRTVVPATASGSLRDGEQFRDRK</sequence>
<dbReference type="AlphaFoldDB" id="A0A830DWA0"/>
<protein>
    <submittedName>
        <fullName evidence="3">Uncharacterized protein</fullName>
    </submittedName>
</protein>
<proteinExistence type="predicted"/>
<evidence type="ECO:0000313" key="4">
    <source>
        <dbReference type="Proteomes" id="UP000646833"/>
    </source>
</evidence>
<keyword evidence="2" id="KW-0472">Membrane</keyword>
<feature type="region of interest" description="Disordered" evidence="1">
    <location>
        <begin position="430"/>
        <end position="461"/>
    </location>
</feature>
<keyword evidence="2" id="KW-0812">Transmembrane</keyword>
<dbReference type="EMBL" id="BMCI01000001">
    <property type="protein sequence ID" value="GGC47466.1"/>
    <property type="molecule type" value="Genomic_DNA"/>
</dbReference>
<gene>
    <name evidence="3" type="ORF">GCM10007209_06390</name>
</gene>
<accession>A0A830DWA0</accession>
<dbReference type="RefSeq" id="WP_188423134.1">
    <property type="nucleotide sequence ID" value="NZ_BMCI01000001.1"/>
</dbReference>
<feature type="compositionally biased region" description="Low complexity" evidence="1">
    <location>
        <begin position="194"/>
        <end position="206"/>
    </location>
</feature>
<feature type="region of interest" description="Disordered" evidence="1">
    <location>
        <begin position="190"/>
        <end position="217"/>
    </location>
</feature>
<name>A0A830DWA0_9EURY</name>
<organism evidence="3 4">
    <name type="scientific">Haloferax sulfurifontis</name>
    <dbReference type="NCBI Taxonomy" id="255616"/>
    <lineage>
        <taxon>Archaea</taxon>
        <taxon>Methanobacteriati</taxon>
        <taxon>Methanobacteriota</taxon>
        <taxon>Stenosarchaea group</taxon>
        <taxon>Halobacteria</taxon>
        <taxon>Halobacteriales</taxon>
        <taxon>Haloferacaceae</taxon>
        <taxon>Haloferax</taxon>
    </lineage>
</organism>
<reference evidence="3" key="2">
    <citation type="submission" date="2020-09" db="EMBL/GenBank/DDBJ databases">
        <authorList>
            <person name="Sun Q."/>
            <person name="Sedlacek I."/>
        </authorList>
    </citation>
    <scope>NUCLEOTIDE SEQUENCE</scope>
    <source>
        <strain evidence="3">CCM 7217</strain>
    </source>
</reference>
<evidence type="ECO:0000313" key="3">
    <source>
        <dbReference type="EMBL" id="GGC47466.1"/>
    </source>
</evidence>
<dbReference type="Proteomes" id="UP000646833">
    <property type="component" value="Unassembled WGS sequence"/>
</dbReference>
<comment type="caution">
    <text evidence="3">The sequence shown here is derived from an EMBL/GenBank/DDBJ whole genome shotgun (WGS) entry which is preliminary data.</text>
</comment>
<evidence type="ECO:0000256" key="1">
    <source>
        <dbReference type="SAM" id="MobiDB-lite"/>
    </source>
</evidence>
<feature type="transmembrane region" description="Helical" evidence="2">
    <location>
        <begin position="159"/>
        <end position="181"/>
    </location>
</feature>
<keyword evidence="2" id="KW-1133">Transmembrane helix</keyword>
<evidence type="ECO:0000256" key="2">
    <source>
        <dbReference type="SAM" id="Phobius"/>
    </source>
</evidence>